<keyword evidence="1" id="KW-0812">Transmembrane</keyword>
<reference evidence="2 3" key="1">
    <citation type="submission" date="2014-07" db="EMBL/GenBank/DDBJ databases">
        <title>Comparative analysis of Nitrosococcus oceani genome inventories of strains from Pacific and Atlantic gyres.</title>
        <authorList>
            <person name="Lim C.K."/>
            <person name="Wang L."/>
            <person name="Sayavedra-Soto L.A."/>
            <person name="Klotz M.G."/>
        </authorList>
    </citation>
    <scope>NUCLEOTIDE SEQUENCE [LARGE SCALE GENOMIC DNA]</scope>
    <source>
        <strain evidence="2 3">C-27</strain>
    </source>
</reference>
<dbReference type="EMBL" id="JPGN01000013">
    <property type="protein sequence ID" value="KFI20625.1"/>
    <property type="molecule type" value="Genomic_DNA"/>
</dbReference>
<proteinExistence type="predicted"/>
<organism evidence="2 3">
    <name type="scientific">Nitrosococcus oceani C-27</name>
    <dbReference type="NCBI Taxonomy" id="314279"/>
    <lineage>
        <taxon>Bacteria</taxon>
        <taxon>Pseudomonadati</taxon>
        <taxon>Pseudomonadota</taxon>
        <taxon>Gammaproteobacteria</taxon>
        <taxon>Chromatiales</taxon>
        <taxon>Chromatiaceae</taxon>
        <taxon>Nitrosococcus</taxon>
    </lineage>
</organism>
<comment type="caution">
    <text evidence="2">The sequence shown here is derived from an EMBL/GenBank/DDBJ whole genome shotgun (WGS) entry which is preliminary data.</text>
</comment>
<evidence type="ECO:0000313" key="2">
    <source>
        <dbReference type="EMBL" id="KFI20625.1"/>
    </source>
</evidence>
<keyword evidence="1" id="KW-1133">Transmembrane helix</keyword>
<name>A0A0E2ZA86_9GAMM</name>
<evidence type="ECO:0000256" key="1">
    <source>
        <dbReference type="SAM" id="Phobius"/>
    </source>
</evidence>
<dbReference type="AlphaFoldDB" id="A0A0E2ZA86"/>
<sequence length="141" mass="16258">MNREERIARLKELRVERREGPLFQSANDCMQWIDNVAPLLRYDRNHYDNFMGHAKYVRVTNLSADLLMAHLNPMIGIVNQAIGELENDFEPEHDVETKVVVTSNDHQWYQKPTGLIAIGVIIVVLGACAIWILNHYFDIGL</sequence>
<dbReference type="Proteomes" id="UP000028839">
    <property type="component" value="Unassembled WGS sequence"/>
</dbReference>
<evidence type="ECO:0000313" key="3">
    <source>
        <dbReference type="Proteomes" id="UP000028839"/>
    </source>
</evidence>
<dbReference type="HOGENOM" id="CLU_1823325_0_0_6"/>
<keyword evidence="1" id="KW-0472">Membrane</keyword>
<gene>
    <name evidence="2" type="ORF">IB75_02095</name>
</gene>
<accession>A0A0E2ZA86</accession>
<protein>
    <submittedName>
        <fullName evidence="2">Uncharacterized protein</fullName>
    </submittedName>
</protein>
<feature type="transmembrane region" description="Helical" evidence="1">
    <location>
        <begin position="114"/>
        <end position="133"/>
    </location>
</feature>